<reference evidence="2" key="2">
    <citation type="journal article" date="2024" name="Plant">
        <title>Genomic evolution and insights into agronomic trait innovations of Sesamum species.</title>
        <authorList>
            <person name="Miao H."/>
            <person name="Wang L."/>
            <person name="Qu L."/>
            <person name="Liu H."/>
            <person name="Sun Y."/>
            <person name="Le M."/>
            <person name="Wang Q."/>
            <person name="Wei S."/>
            <person name="Zheng Y."/>
            <person name="Lin W."/>
            <person name="Duan Y."/>
            <person name="Cao H."/>
            <person name="Xiong S."/>
            <person name="Wang X."/>
            <person name="Wei L."/>
            <person name="Li C."/>
            <person name="Ma Q."/>
            <person name="Ju M."/>
            <person name="Zhao R."/>
            <person name="Li G."/>
            <person name="Mu C."/>
            <person name="Tian Q."/>
            <person name="Mei H."/>
            <person name="Zhang T."/>
            <person name="Gao T."/>
            <person name="Zhang H."/>
        </authorList>
    </citation>
    <scope>NUCLEOTIDE SEQUENCE</scope>
    <source>
        <strain evidence="2">G02</strain>
    </source>
</reference>
<gene>
    <name evidence="2" type="ORF">Sradi_5438100</name>
</gene>
<dbReference type="EMBL" id="JACGWJ010000025">
    <property type="protein sequence ID" value="KAL0315599.1"/>
    <property type="molecule type" value="Genomic_DNA"/>
</dbReference>
<feature type="region of interest" description="Disordered" evidence="1">
    <location>
        <begin position="1"/>
        <end position="39"/>
    </location>
</feature>
<evidence type="ECO:0000313" key="2">
    <source>
        <dbReference type="EMBL" id="KAL0315599.1"/>
    </source>
</evidence>
<evidence type="ECO:0000256" key="1">
    <source>
        <dbReference type="SAM" id="MobiDB-lite"/>
    </source>
</evidence>
<name>A0AAW2L908_SESRA</name>
<protein>
    <submittedName>
        <fullName evidence="2">Uncharacterized protein</fullName>
    </submittedName>
</protein>
<proteinExistence type="predicted"/>
<organism evidence="2">
    <name type="scientific">Sesamum radiatum</name>
    <name type="common">Black benniseed</name>
    <dbReference type="NCBI Taxonomy" id="300843"/>
    <lineage>
        <taxon>Eukaryota</taxon>
        <taxon>Viridiplantae</taxon>
        <taxon>Streptophyta</taxon>
        <taxon>Embryophyta</taxon>
        <taxon>Tracheophyta</taxon>
        <taxon>Spermatophyta</taxon>
        <taxon>Magnoliopsida</taxon>
        <taxon>eudicotyledons</taxon>
        <taxon>Gunneridae</taxon>
        <taxon>Pentapetalae</taxon>
        <taxon>asterids</taxon>
        <taxon>lamiids</taxon>
        <taxon>Lamiales</taxon>
        <taxon>Pedaliaceae</taxon>
        <taxon>Sesamum</taxon>
    </lineage>
</organism>
<reference evidence="2" key="1">
    <citation type="submission" date="2020-06" db="EMBL/GenBank/DDBJ databases">
        <authorList>
            <person name="Li T."/>
            <person name="Hu X."/>
            <person name="Zhang T."/>
            <person name="Song X."/>
            <person name="Zhang H."/>
            <person name="Dai N."/>
            <person name="Sheng W."/>
            <person name="Hou X."/>
            <person name="Wei L."/>
        </authorList>
    </citation>
    <scope>NUCLEOTIDE SEQUENCE</scope>
    <source>
        <strain evidence="2">G02</strain>
        <tissue evidence="2">Leaf</tissue>
    </source>
</reference>
<accession>A0AAW2L908</accession>
<sequence>MKASPNADAKTSSPETMHAQNVAPKKQCSLKPHPSWMSLVSRKRHPPKVCYLEEEHPKKRQKFEHFLLLEECSFEESSSS</sequence>
<dbReference type="AlphaFoldDB" id="A0AAW2L908"/>
<feature type="compositionally biased region" description="Polar residues" evidence="1">
    <location>
        <begin position="9"/>
        <end position="19"/>
    </location>
</feature>
<comment type="caution">
    <text evidence="2">The sequence shown here is derived from an EMBL/GenBank/DDBJ whole genome shotgun (WGS) entry which is preliminary data.</text>
</comment>